<feature type="transmembrane region" description="Helical" evidence="7">
    <location>
        <begin position="304"/>
        <end position="324"/>
    </location>
</feature>
<protein>
    <submittedName>
        <fullName evidence="9">MDR family MFS transporter</fullName>
    </submittedName>
</protein>
<sequence>MADDTSAAAISPEAKRVAIAVIAGLIAPILDTTIVTIAFDRLTTALHTTVDMVQWVSTGYLLALAVAVPLAGWASTRFGSRIAWRTGIVLFLLGSVLCAVAWNIHALIVFRVLQGFGGGLLFPLMTSILVAAGGGRAMGRLVALVSLPTALGPILGPVIGGVILHWLDWQWLFVVNVPVCLVALALSHRIPDDRAPDSDRARLDVIGLCLLAPGLVGVLLGLSNTHRGVMRTDVLLPMLAGVVLLAVFAFRSAHATGATLVDVRVLARRAVSASSIGLFFFSVVSFGAMLALPLYLQSERDESVLMAALVLIPQGVGALMSRSLAGALTDRIGARWIAVAGFGIVAVATVPFALADASTNLVWLMVALFVRGLGLGTLLSPLMAAGFVGADGSERNDISVVTRSFQQVGGSFGTAVIAVVLTAGATMTIGFRYSFWWATGLAVAGGVLALLLPGRASVPASNVRREGVRA</sequence>
<feature type="transmembrane region" description="Helical" evidence="7">
    <location>
        <begin position="141"/>
        <end position="163"/>
    </location>
</feature>
<comment type="caution">
    <text evidence="9">The sequence shown here is derived from an EMBL/GenBank/DDBJ whole genome shotgun (WGS) entry which is preliminary data.</text>
</comment>
<dbReference type="PROSITE" id="PS50850">
    <property type="entry name" value="MFS"/>
    <property type="match status" value="1"/>
</dbReference>
<gene>
    <name evidence="9" type="ORF">GCM10009855_16860</name>
</gene>
<feature type="domain" description="Major facilitator superfamily (MFS) profile" evidence="8">
    <location>
        <begin position="17"/>
        <end position="457"/>
    </location>
</feature>
<dbReference type="InterPro" id="IPR036259">
    <property type="entry name" value="MFS_trans_sf"/>
</dbReference>
<evidence type="ECO:0000256" key="4">
    <source>
        <dbReference type="ARBA" id="ARBA00022692"/>
    </source>
</evidence>
<dbReference type="CDD" id="cd17503">
    <property type="entry name" value="MFS_LmrB_MDR_like"/>
    <property type="match status" value="1"/>
</dbReference>
<keyword evidence="10" id="KW-1185">Reference proteome</keyword>
<feature type="transmembrane region" description="Helical" evidence="7">
    <location>
        <begin position="88"/>
        <end position="110"/>
    </location>
</feature>
<feature type="transmembrane region" description="Helical" evidence="7">
    <location>
        <begin position="361"/>
        <end position="388"/>
    </location>
</feature>
<evidence type="ECO:0000256" key="3">
    <source>
        <dbReference type="ARBA" id="ARBA00022475"/>
    </source>
</evidence>
<evidence type="ECO:0000256" key="5">
    <source>
        <dbReference type="ARBA" id="ARBA00022989"/>
    </source>
</evidence>
<evidence type="ECO:0000256" key="2">
    <source>
        <dbReference type="ARBA" id="ARBA00022448"/>
    </source>
</evidence>
<feature type="transmembrane region" description="Helical" evidence="7">
    <location>
        <begin position="271"/>
        <end position="292"/>
    </location>
</feature>
<feature type="transmembrane region" description="Helical" evidence="7">
    <location>
        <begin position="59"/>
        <end position="76"/>
    </location>
</feature>
<keyword evidence="2" id="KW-0813">Transport</keyword>
<evidence type="ECO:0000259" key="8">
    <source>
        <dbReference type="PROSITE" id="PS50850"/>
    </source>
</evidence>
<comment type="subcellular location">
    <subcellularLocation>
        <location evidence="1">Cell membrane</location>
        <topology evidence="1">Multi-pass membrane protein</topology>
    </subcellularLocation>
</comment>
<evidence type="ECO:0000256" key="7">
    <source>
        <dbReference type="SAM" id="Phobius"/>
    </source>
</evidence>
<dbReference type="PANTHER" id="PTHR42718">
    <property type="entry name" value="MAJOR FACILITATOR SUPERFAMILY MULTIDRUG TRANSPORTER MFSC"/>
    <property type="match status" value="1"/>
</dbReference>
<evidence type="ECO:0000256" key="1">
    <source>
        <dbReference type="ARBA" id="ARBA00004651"/>
    </source>
</evidence>
<feature type="transmembrane region" description="Helical" evidence="7">
    <location>
        <begin position="203"/>
        <end position="222"/>
    </location>
</feature>
<dbReference type="NCBIfam" id="TIGR00711">
    <property type="entry name" value="efflux_EmrB"/>
    <property type="match status" value="1"/>
</dbReference>
<keyword evidence="3" id="KW-1003">Cell membrane</keyword>
<feature type="transmembrane region" description="Helical" evidence="7">
    <location>
        <begin position="408"/>
        <end position="429"/>
    </location>
</feature>
<dbReference type="InterPro" id="IPR004638">
    <property type="entry name" value="EmrB-like"/>
</dbReference>
<dbReference type="SUPFAM" id="SSF103473">
    <property type="entry name" value="MFS general substrate transporter"/>
    <property type="match status" value="1"/>
</dbReference>
<feature type="transmembrane region" description="Helical" evidence="7">
    <location>
        <begin position="17"/>
        <end position="39"/>
    </location>
</feature>
<dbReference type="Pfam" id="PF07690">
    <property type="entry name" value="MFS_1"/>
    <property type="match status" value="1"/>
</dbReference>
<dbReference type="PANTHER" id="PTHR42718:SF46">
    <property type="entry name" value="BLR6921 PROTEIN"/>
    <property type="match status" value="1"/>
</dbReference>
<evidence type="ECO:0000313" key="10">
    <source>
        <dbReference type="Proteomes" id="UP001501170"/>
    </source>
</evidence>
<dbReference type="Proteomes" id="UP001501170">
    <property type="component" value="Unassembled WGS sequence"/>
</dbReference>
<dbReference type="EMBL" id="BAAARB010000007">
    <property type="protein sequence ID" value="GAA2377988.1"/>
    <property type="molecule type" value="Genomic_DNA"/>
</dbReference>
<accession>A0ABN3HET8</accession>
<dbReference type="InterPro" id="IPR020846">
    <property type="entry name" value="MFS_dom"/>
</dbReference>
<dbReference type="InterPro" id="IPR011701">
    <property type="entry name" value="MFS"/>
</dbReference>
<evidence type="ECO:0000256" key="6">
    <source>
        <dbReference type="ARBA" id="ARBA00023136"/>
    </source>
</evidence>
<dbReference type="PRINTS" id="PR01036">
    <property type="entry name" value="TCRTETB"/>
</dbReference>
<feature type="transmembrane region" description="Helical" evidence="7">
    <location>
        <begin position="169"/>
        <end position="191"/>
    </location>
</feature>
<feature type="transmembrane region" description="Helical" evidence="7">
    <location>
        <begin position="116"/>
        <end position="134"/>
    </location>
</feature>
<keyword evidence="5 7" id="KW-1133">Transmembrane helix</keyword>
<keyword evidence="6 7" id="KW-0472">Membrane</keyword>
<proteinExistence type="predicted"/>
<reference evidence="9 10" key="1">
    <citation type="journal article" date="2019" name="Int. J. Syst. Evol. Microbiol.">
        <title>The Global Catalogue of Microorganisms (GCM) 10K type strain sequencing project: providing services to taxonomists for standard genome sequencing and annotation.</title>
        <authorList>
            <consortium name="The Broad Institute Genomics Platform"/>
            <consortium name="The Broad Institute Genome Sequencing Center for Infectious Disease"/>
            <person name="Wu L."/>
            <person name="Ma J."/>
        </authorList>
    </citation>
    <scope>NUCLEOTIDE SEQUENCE [LARGE SCALE GENOMIC DNA]</scope>
    <source>
        <strain evidence="9 10">JCM 16227</strain>
    </source>
</reference>
<dbReference type="Gene3D" id="1.20.1250.20">
    <property type="entry name" value="MFS general substrate transporter like domains"/>
    <property type="match status" value="2"/>
</dbReference>
<feature type="transmembrane region" description="Helical" evidence="7">
    <location>
        <begin position="234"/>
        <end position="250"/>
    </location>
</feature>
<name>A0ABN3HET8_9ACTN</name>
<feature type="transmembrane region" description="Helical" evidence="7">
    <location>
        <begin position="435"/>
        <end position="454"/>
    </location>
</feature>
<keyword evidence="4 7" id="KW-0812">Transmembrane</keyword>
<dbReference type="RefSeq" id="WP_346075910.1">
    <property type="nucleotide sequence ID" value="NZ_BAAARB010000007.1"/>
</dbReference>
<organism evidence="9 10">
    <name type="scientific">Gordonia cholesterolivorans</name>
    <dbReference type="NCBI Taxonomy" id="559625"/>
    <lineage>
        <taxon>Bacteria</taxon>
        <taxon>Bacillati</taxon>
        <taxon>Actinomycetota</taxon>
        <taxon>Actinomycetes</taxon>
        <taxon>Mycobacteriales</taxon>
        <taxon>Gordoniaceae</taxon>
        <taxon>Gordonia</taxon>
    </lineage>
</organism>
<feature type="transmembrane region" description="Helical" evidence="7">
    <location>
        <begin position="336"/>
        <end position="355"/>
    </location>
</feature>
<evidence type="ECO:0000313" key="9">
    <source>
        <dbReference type="EMBL" id="GAA2377988.1"/>
    </source>
</evidence>